<dbReference type="InterPro" id="IPR036388">
    <property type="entry name" value="WH-like_DNA-bd_sf"/>
</dbReference>
<evidence type="ECO:0000256" key="5">
    <source>
        <dbReference type="SAM" id="MobiDB-lite"/>
    </source>
</evidence>
<gene>
    <name evidence="7" type="ORF">RAMLITH_10435</name>
</gene>
<dbReference type="Gene3D" id="1.10.10.10">
    <property type="entry name" value="Winged helix-like DNA-binding domain superfamily/Winged helix DNA-binding domain"/>
    <property type="match status" value="1"/>
</dbReference>
<dbReference type="SUPFAM" id="SSF53850">
    <property type="entry name" value="Periplasmic binding protein-like II"/>
    <property type="match status" value="1"/>
</dbReference>
<dbReference type="GO" id="GO:0003677">
    <property type="term" value="F:DNA binding"/>
    <property type="evidence" value="ECO:0007669"/>
    <property type="project" value="UniProtKB-KW"/>
</dbReference>
<comment type="caution">
    <text evidence="7">The sequence shown here is derived from an EMBL/GenBank/DDBJ whole genome shotgun (WGS) entry which is preliminary data.</text>
</comment>
<dbReference type="Pfam" id="PF00126">
    <property type="entry name" value="HTH_1"/>
    <property type="match status" value="1"/>
</dbReference>
<proteinExistence type="inferred from homology"/>
<reference evidence="7 8" key="1">
    <citation type="journal article" date="2020" name="Nature">
        <title>Bacterial chemolithoautotrophy via manganese oxidation.</title>
        <authorList>
            <person name="Yu H."/>
            <person name="Leadbetter J.R."/>
        </authorList>
    </citation>
    <scope>NUCLEOTIDE SEQUENCE [LARGE SCALE GENOMIC DNA]</scope>
    <source>
        <strain evidence="7 8">RBP-1</strain>
    </source>
</reference>
<dbReference type="Pfam" id="PF03466">
    <property type="entry name" value="LysR_substrate"/>
    <property type="match status" value="1"/>
</dbReference>
<dbReference type="InterPro" id="IPR005119">
    <property type="entry name" value="LysR_subst-bd"/>
</dbReference>
<comment type="similarity">
    <text evidence="1">Belongs to the LysR transcriptional regulatory family.</text>
</comment>
<evidence type="ECO:0000313" key="8">
    <source>
        <dbReference type="Proteomes" id="UP000521868"/>
    </source>
</evidence>
<evidence type="ECO:0000256" key="2">
    <source>
        <dbReference type="ARBA" id="ARBA00023015"/>
    </source>
</evidence>
<dbReference type="InterPro" id="IPR000847">
    <property type="entry name" value="LysR_HTH_N"/>
</dbReference>
<dbReference type="CDD" id="cd08417">
    <property type="entry name" value="PBP2_Nitroaromatics_like"/>
    <property type="match status" value="1"/>
</dbReference>
<dbReference type="PANTHER" id="PTHR30118:SF15">
    <property type="entry name" value="TRANSCRIPTIONAL REGULATORY PROTEIN"/>
    <property type="match status" value="1"/>
</dbReference>
<evidence type="ECO:0000256" key="3">
    <source>
        <dbReference type="ARBA" id="ARBA00023125"/>
    </source>
</evidence>
<evidence type="ECO:0000256" key="1">
    <source>
        <dbReference type="ARBA" id="ARBA00009437"/>
    </source>
</evidence>
<dbReference type="InterPro" id="IPR037402">
    <property type="entry name" value="YidZ_PBP2"/>
</dbReference>
<keyword evidence="3" id="KW-0238">DNA-binding</keyword>
<keyword evidence="8" id="KW-1185">Reference proteome</keyword>
<dbReference type="PROSITE" id="PS50931">
    <property type="entry name" value="HTH_LYSR"/>
    <property type="match status" value="1"/>
</dbReference>
<dbReference type="InterPro" id="IPR050389">
    <property type="entry name" value="LysR-type_TF"/>
</dbReference>
<accession>A0A7X6DFL1</accession>
<evidence type="ECO:0000259" key="6">
    <source>
        <dbReference type="PROSITE" id="PS50931"/>
    </source>
</evidence>
<dbReference type="PANTHER" id="PTHR30118">
    <property type="entry name" value="HTH-TYPE TRANSCRIPTIONAL REGULATOR LEUO-RELATED"/>
    <property type="match status" value="1"/>
</dbReference>
<keyword evidence="2" id="KW-0805">Transcription regulation</keyword>
<dbReference type="EMBL" id="VTOX01000003">
    <property type="protein sequence ID" value="NKE66238.1"/>
    <property type="molecule type" value="Genomic_DNA"/>
</dbReference>
<dbReference type="Proteomes" id="UP000521868">
    <property type="component" value="Unassembled WGS sequence"/>
</dbReference>
<dbReference type="PRINTS" id="PR00039">
    <property type="entry name" value="HTHLYSR"/>
</dbReference>
<dbReference type="AlphaFoldDB" id="A0A7X6DFL1"/>
<keyword evidence="4" id="KW-0804">Transcription</keyword>
<name>A0A7X6DFL1_9BURK</name>
<dbReference type="SUPFAM" id="SSF46785">
    <property type="entry name" value="Winged helix' DNA-binding domain"/>
    <property type="match status" value="1"/>
</dbReference>
<protein>
    <submittedName>
        <fullName evidence="7">LysR family transcriptional regulator</fullName>
    </submittedName>
</protein>
<evidence type="ECO:0000313" key="7">
    <source>
        <dbReference type="EMBL" id="NKE66238.1"/>
    </source>
</evidence>
<organism evidence="7 8">
    <name type="scientific">Ramlibacter lithotrophicus</name>
    <dbReference type="NCBI Taxonomy" id="2606681"/>
    <lineage>
        <taxon>Bacteria</taxon>
        <taxon>Pseudomonadati</taxon>
        <taxon>Pseudomonadota</taxon>
        <taxon>Betaproteobacteria</taxon>
        <taxon>Burkholderiales</taxon>
        <taxon>Comamonadaceae</taxon>
        <taxon>Ramlibacter</taxon>
    </lineage>
</organism>
<sequence length="379" mass="41316">MAAMVACANRVKLDFMFDSVTSDDVPLFDCAVPMLERPAHEVHGAARISIMHGVHDSRADLNFLFLLEALLDEGSVSAAADRLGLSQPALSHALARLRRRFGDPLFVKTRAGMRPTPTAERIGQVSRTVLALVREEILEVGAFDPATTTRTFTLGLSEMATTILLGQIIERLALGAPSARLRVVSLREKDVAPQLEEGQVDLVVGTYAIKSPSVMQQSLFKASDYVCLVRTGHRGIGTSLSLERFVALPHVVATQNSRANDYVAKALRAKGLDRRVEVEVPSLVALPNVVAHTDCVALVPRALALLAQRAAPLRILESPIRPPAPTVRQYWHQRFNADTGVTWLRTTLRDLWRQAPDVSPAAPGSAPRRTRTPRSASIS</sequence>
<feature type="domain" description="HTH lysR-type" evidence="6">
    <location>
        <begin position="67"/>
        <end position="116"/>
    </location>
</feature>
<evidence type="ECO:0000256" key="4">
    <source>
        <dbReference type="ARBA" id="ARBA00023163"/>
    </source>
</evidence>
<dbReference type="InterPro" id="IPR011991">
    <property type="entry name" value="ArsR-like_HTH"/>
</dbReference>
<dbReference type="CDD" id="cd00090">
    <property type="entry name" value="HTH_ARSR"/>
    <property type="match status" value="1"/>
</dbReference>
<dbReference type="GO" id="GO:0003700">
    <property type="term" value="F:DNA-binding transcription factor activity"/>
    <property type="evidence" value="ECO:0007669"/>
    <property type="project" value="InterPro"/>
</dbReference>
<dbReference type="Gene3D" id="3.40.190.10">
    <property type="entry name" value="Periplasmic binding protein-like II"/>
    <property type="match status" value="2"/>
</dbReference>
<dbReference type="InterPro" id="IPR036390">
    <property type="entry name" value="WH_DNA-bd_sf"/>
</dbReference>
<feature type="region of interest" description="Disordered" evidence="5">
    <location>
        <begin position="355"/>
        <end position="379"/>
    </location>
</feature>